<evidence type="ECO:0000256" key="1">
    <source>
        <dbReference type="ARBA" id="ARBA00004141"/>
    </source>
</evidence>
<dbReference type="InterPro" id="IPR036259">
    <property type="entry name" value="MFS_trans_sf"/>
</dbReference>
<dbReference type="InterPro" id="IPR020846">
    <property type="entry name" value="MFS_dom"/>
</dbReference>
<evidence type="ECO:0000256" key="4">
    <source>
        <dbReference type="ARBA" id="ARBA00023136"/>
    </source>
</evidence>
<dbReference type="InterPro" id="IPR011701">
    <property type="entry name" value="MFS"/>
</dbReference>
<keyword evidence="2 5" id="KW-0812">Transmembrane</keyword>
<keyword evidence="4 5" id="KW-0472">Membrane</keyword>
<feature type="domain" description="Major facilitator superfamily (MFS) profile" evidence="6">
    <location>
        <begin position="46"/>
        <end position="509"/>
    </location>
</feature>
<dbReference type="PANTHER" id="PTHR23507">
    <property type="entry name" value="ZGC:174356"/>
    <property type="match status" value="1"/>
</dbReference>
<evidence type="ECO:0000313" key="8">
    <source>
        <dbReference type="Proteomes" id="UP001165085"/>
    </source>
</evidence>
<evidence type="ECO:0000256" key="5">
    <source>
        <dbReference type="SAM" id="Phobius"/>
    </source>
</evidence>
<dbReference type="OrthoDB" id="419616at2759"/>
<comment type="caution">
    <text evidence="7">The sequence shown here is derived from an EMBL/GenBank/DDBJ whole genome shotgun (WGS) entry which is preliminary data.</text>
</comment>
<feature type="transmembrane region" description="Helical" evidence="5">
    <location>
        <begin position="326"/>
        <end position="352"/>
    </location>
</feature>
<evidence type="ECO:0000259" key="6">
    <source>
        <dbReference type="PROSITE" id="PS50850"/>
    </source>
</evidence>
<dbReference type="SUPFAM" id="SSF103473">
    <property type="entry name" value="MFS general substrate transporter"/>
    <property type="match status" value="1"/>
</dbReference>
<gene>
    <name evidence="7" type="ORF">TrST_g1362</name>
</gene>
<evidence type="ECO:0000256" key="3">
    <source>
        <dbReference type="ARBA" id="ARBA00022989"/>
    </source>
</evidence>
<dbReference type="AlphaFoldDB" id="A0A9W7EUH4"/>
<feature type="transmembrane region" description="Helical" evidence="5">
    <location>
        <begin position="257"/>
        <end position="279"/>
    </location>
</feature>
<keyword evidence="3 5" id="KW-1133">Transmembrane helix</keyword>
<feature type="transmembrane region" description="Helical" evidence="5">
    <location>
        <begin position="364"/>
        <end position="383"/>
    </location>
</feature>
<sequence length="548" mass="60192">MPPFPNPPNTSAEESFENDLTVLNDPLLNKSHPPPSPPVEFSWRKVTPLLCLVTLIAYCSGSVITAVAPTIQTVYARESTHNYTYSCSNEADNDSYECGADHDDLYADPCKDASERAQAMAATSDFAKNMLTFFFSAHLGAVTDRYGRKKMLLFSLILMALPAVAFALVVHMVSCTESDPSPTNISILTNLVPLYYTVNSLTGTINFLTLIFACLADLTPPGPRRAVAFGLLLAIFMAGISCSPIITLLVYNGDNTTAVNVACFVWIFIVPAWVIFGFFETVTPAKQFEARVAHQNEVASRPPRSRFHSIFLAPFLSLKVLTRTKLFRILCTVIIIVEMVNESTQTLLLYYITTPPLCFTQEDMSVLMVTIGLSGIISQGFLLRPLNKLMGERRLLLFSSVAGMFHALLYAFADTKALVFAGGLLVCFTLFSLPTVSAIKSNNAGEAEQGQIQGAVYAVKSLAGAVGPTMFRFIYDWTKDGPVPGAMWLFGAALYVVSCGVIFLLPEKEANSKYHHAERETEEEEEVLNRSKMVRFAEDEGVRESSVV</sequence>
<keyword evidence="8" id="KW-1185">Reference proteome</keyword>
<feature type="transmembrane region" description="Helical" evidence="5">
    <location>
        <begin position="227"/>
        <end position="251"/>
    </location>
</feature>
<feature type="transmembrane region" description="Helical" evidence="5">
    <location>
        <begin position="457"/>
        <end position="475"/>
    </location>
</feature>
<protein>
    <recommendedName>
        <fullName evidence="6">Major facilitator superfamily (MFS) profile domain-containing protein</fullName>
    </recommendedName>
</protein>
<dbReference type="PANTHER" id="PTHR23507:SF1">
    <property type="entry name" value="FI18259P1-RELATED"/>
    <property type="match status" value="1"/>
</dbReference>
<reference evidence="8" key="1">
    <citation type="journal article" date="2023" name="Commun. Biol.">
        <title>Genome analysis of Parmales, the sister group of diatoms, reveals the evolutionary specialization of diatoms from phago-mixotrophs to photoautotrophs.</title>
        <authorList>
            <person name="Ban H."/>
            <person name="Sato S."/>
            <person name="Yoshikawa S."/>
            <person name="Yamada K."/>
            <person name="Nakamura Y."/>
            <person name="Ichinomiya M."/>
            <person name="Sato N."/>
            <person name="Blanc-Mathieu R."/>
            <person name="Endo H."/>
            <person name="Kuwata A."/>
            <person name="Ogata H."/>
        </authorList>
    </citation>
    <scope>NUCLEOTIDE SEQUENCE [LARGE SCALE GENOMIC DNA]</scope>
    <source>
        <strain evidence="8">NIES 3701</strain>
    </source>
</reference>
<comment type="subcellular location">
    <subcellularLocation>
        <location evidence="1">Membrane</location>
        <topology evidence="1">Multi-pass membrane protein</topology>
    </subcellularLocation>
</comment>
<evidence type="ECO:0000313" key="7">
    <source>
        <dbReference type="EMBL" id="GMH90328.1"/>
    </source>
</evidence>
<dbReference type="GO" id="GO:0016020">
    <property type="term" value="C:membrane"/>
    <property type="evidence" value="ECO:0007669"/>
    <property type="project" value="UniProtKB-SubCell"/>
</dbReference>
<feature type="transmembrane region" description="Helical" evidence="5">
    <location>
        <begin position="46"/>
        <end position="68"/>
    </location>
</feature>
<feature type="transmembrane region" description="Helical" evidence="5">
    <location>
        <begin position="418"/>
        <end position="436"/>
    </location>
</feature>
<dbReference type="GO" id="GO:0022857">
    <property type="term" value="F:transmembrane transporter activity"/>
    <property type="evidence" value="ECO:0007669"/>
    <property type="project" value="InterPro"/>
</dbReference>
<proteinExistence type="predicted"/>
<feature type="transmembrane region" description="Helical" evidence="5">
    <location>
        <begin position="395"/>
        <end position="412"/>
    </location>
</feature>
<feature type="transmembrane region" description="Helical" evidence="5">
    <location>
        <begin position="487"/>
        <end position="505"/>
    </location>
</feature>
<evidence type="ECO:0000256" key="2">
    <source>
        <dbReference type="ARBA" id="ARBA00022692"/>
    </source>
</evidence>
<feature type="transmembrane region" description="Helical" evidence="5">
    <location>
        <begin position="152"/>
        <end position="174"/>
    </location>
</feature>
<organism evidence="7 8">
    <name type="scientific">Triparma strigata</name>
    <dbReference type="NCBI Taxonomy" id="1606541"/>
    <lineage>
        <taxon>Eukaryota</taxon>
        <taxon>Sar</taxon>
        <taxon>Stramenopiles</taxon>
        <taxon>Ochrophyta</taxon>
        <taxon>Bolidophyceae</taxon>
        <taxon>Parmales</taxon>
        <taxon>Triparmaceae</taxon>
        <taxon>Triparma</taxon>
    </lineage>
</organism>
<dbReference type="Proteomes" id="UP001165085">
    <property type="component" value="Unassembled WGS sequence"/>
</dbReference>
<name>A0A9W7EUH4_9STRA</name>
<dbReference type="PROSITE" id="PS50850">
    <property type="entry name" value="MFS"/>
    <property type="match status" value="1"/>
</dbReference>
<feature type="transmembrane region" description="Helical" evidence="5">
    <location>
        <begin position="194"/>
        <end position="215"/>
    </location>
</feature>
<accession>A0A9W7EUH4</accession>
<dbReference type="Pfam" id="PF07690">
    <property type="entry name" value="MFS_1"/>
    <property type="match status" value="1"/>
</dbReference>
<dbReference type="Gene3D" id="1.20.1250.20">
    <property type="entry name" value="MFS general substrate transporter like domains"/>
    <property type="match status" value="1"/>
</dbReference>
<dbReference type="EMBL" id="BRXY01000370">
    <property type="protein sequence ID" value="GMH90328.1"/>
    <property type="molecule type" value="Genomic_DNA"/>
</dbReference>